<gene>
    <name evidence="1" type="ORF">E2C01_026509</name>
</gene>
<protein>
    <submittedName>
        <fullName evidence="1">Uncharacterized protein</fullName>
    </submittedName>
</protein>
<name>A0A5B7EIZ0_PORTR</name>
<reference evidence="1 2" key="1">
    <citation type="submission" date="2019-05" db="EMBL/GenBank/DDBJ databases">
        <title>Another draft genome of Portunus trituberculatus and its Hox gene families provides insights of decapod evolution.</title>
        <authorList>
            <person name="Jeong J.-H."/>
            <person name="Song I."/>
            <person name="Kim S."/>
            <person name="Choi T."/>
            <person name="Kim D."/>
            <person name="Ryu S."/>
            <person name="Kim W."/>
        </authorList>
    </citation>
    <scope>NUCLEOTIDE SEQUENCE [LARGE SCALE GENOMIC DNA]</scope>
    <source>
        <tissue evidence="1">Muscle</tissue>
    </source>
</reference>
<evidence type="ECO:0000313" key="2">
    <source>
        <dbReference type="Proteomes" id="UP000324222"/>
    </source>
</evidence>
<dbReference type="Proteomes" id="UP000324222">
    <property type="component" value="Unassembled WGS sequence"/>
</dbReference>
<accession>A0A5B7EIZ0</accession>
<comment type="caution">
    <text evidence="1">The sequence shown here is derived from an EMBL/GenBank/DDBJ whole genome shotgun (WGS) entry which is preliminary data.</text>
</comment>
<keyword evidence="2" id="KW-1185">Reference proteome</keyword>
<dbReference type="EMBL" id="VSRR010002773">
    <property type="protein sequence ID" value="MPC33166.1"/>
    <property type="molecule type" value="Genomic_DNA"/>
</dbReference>
<dbReference type="AlphaFoldDB" id="A0A5B7EIZ0"/>
<evidence type="ECO:0000313" key="1">
    <source>
        <dbReference type="EMBL" id="MPC33166.1"/>
    </source>
</evidence>
<organism evidence="1 2">
    <name type="scientific">Portunus trituberculatus</name>
    <name type="common">Swimming crab</name>
    <name type="synonym">Neptunus trituberculatus</name>
    <dbReference type="NCBI Taxonomy" id="210409"/>
    <lineage>
        <taxon>Eukaryota</taxon>
        <taxon>Metazoa</taxon>
        <taxon>Ecdysozoa</taxon>
        <taxon>Arthropoda</taxon>
        <taxon>Crustacea</taxon>
        <taxon>Multicrustacea</taxon>
        <taxon>Malacostraca</taxon>
        <taxon>Eumalacostraca</taxon>
        <taxon>Eucarida</taxon>
        <taxon>Decapoda</taxon>
        <taxon>Pleocyemata</taxon>
        <taxon>Brachyura</taxon>
        <taxon>Eubrachyura</taxon>
        <taxon>Portunoidea</taxon>
        <taxon>Portunidae</taxon>
        <taxon>Portuninae</taxon>
        <taxon>Portunus</taxon>
    </lineage>
</organism>
<sequence>MWENRAMALQEYAQMHRHNFNSSHMQQDTKEISSTLRLYLRRWGEQESHKKKSYKDIFVNDDSSSSDLPLLSLFSPILLSYPSPAFTYGFLVLRRLTTDWCCASLSSIRWSLLVVLHC</sequence>
<proteinExistence type="predicted"/>